<gene>
    <name evidence="5" type="ORF">CTOB1V02_LOCUS738</name>
</gene>
<dbReference type="InterPro" id="IPR018114">
    <property type="entry name" value="TRYPSIN_HIS"/>
</dbReference>
<protein>
    <submittedName>
        <fullName evidence="5">Uncharacterized protein</fullName>
    </submittedName>
</protein>
<keyword evidence="1" id="KW-0645">Protease</keyword>
<sequence length="374" mass="41801">MRLTCSLLSLTLCCALVTHGESQSLVDQFVTQLRSMMTGESGRNQGESDVALRQDSGSKFLGGFLENLFNNINPSGQTERIFITEQDLYILPVNCGTSSVQRHQRFSRSSPRSGRFYRRAGRFPRRAGSRETSLRIVGGSRVSKGEYPFIVSLKNSRGKHYCGGSIIHKRWILTAAHCINNMRNPRIFVSVREYDIEMEESGDIDVKVEKVIIHSDWDRISFANDIALLKLSEDLDFTDPLIKPICIARQGEEPLPEDELIVAGWGRTAEQSNLSPHLRDVLVPVIENGRCRNMMLGKFTITPNQFCAGYLRGGKDSCQGDSGGPIFALQSGYYTQYGVVSAGIGCARPELPGVYTSVARYFAWIVRKMNDHND</sequence>
<dbReference type="PANTHER" id="PTHR24252:SF7">
    <property type="entry name" value="HYALIN"/>
    <property type="match status" value="1"/>
</dbReference>
<evidence type="ECO:0000313" key="5">
    <source>
        <dbReference type="EMBL" id="CAD7222739.1"/>
    </source>
</evidence>
<evidence type="ECO:0000256" key="3">
    <source>
        <dbReference type="ARBA" id="ARBA00022825"/>
    </source>
</evidence>
<dbReference type="InterPro" id="IPR001314">
    <property type="entry name" value="Peptidase_S1A"/>
</dbReference>
<dbReference type="PROSITE" id="PS00135">
    <property type="entry name" value="TRYPSIN_SER"/>
    <property type="match status" value="1"/>
</dbReference>
<organism evidence="5">
    <name type="scientific">Cyprideis torosa</name>
    <dbReference type="NCBI Taxonomy" id="163714"/>
    <lineage>
        <taxon>Eukaryota</taxon>
        <taxon>Metazoa</taxon>
        <taxon>Ecdysozoa</taxon>
        <taxon>Arthropoda</taxon>
        <taxon>Crustacea</taxon>
        <taxon>Oligostraca</taxon>
        <taxon>Ostracoda</taxon>
        <taxon>Podocopa</taxon>
        <taxon>Podocopida</taxon>
        <taxon>Cytherocopina</taxon>
        <taxon>Cytheroidea</taxon>
        <taxon>Cytherideidae</taxon>
        <taxon>Cyprideis</taxon>
    </lineage>
</organism>
<dbReference type="InterPro" id="IPR043504">
    <property type="entry name" value="Peptidase_S1_PA_chymotrypsin"/>
</dbReference>
<dbReference type="AlphaFoldDB" id="A0A7R8ZIL7"/>
<keyword evidence="3" id="KW-0720">Serine protease</keyword>
<dbReference type="InterPro" id="IPR001254">
    <property type="entry name" value="Trypsin_dom"/>
</dbReference>
<keyword evidence="4" id="KW-1015">Disulfide bond</keyword>
<dbReference type="OrthoDB" id="6364259at2759"/>
<keyword evidence="2" id="KW-0378">Hydrolase</keyword>
<dbReference type="PROSITE" id="PS00134">
    <property type="entry name" value="TRYPSIN_HIS"/>
    <property type="match status" value="1"/>
</dbReference>
<evidence type="ECO:0000256" key="2">
    <source>
        <dbReference type="ARBA" id="ARBA00022801"/>
    </source>
</evidence>
<dbReference type="SMART" id="SM00020">
    <property type="entry name" value="Tryp_SPc"/>
    <property type="match status" value="1"/>
</dbReference>
<dbReference type="GO" id="GO:0004252">
    <property type="term" value="F:serine-type endopeptidase activity"/>
    <property type="evidence" value="ECO:0007669"/>
    <property type="project" value="InterPro"/>
</dbReference>
<dbReference type="CDD" id="cd00190">
    <property type="entry name" value="Tryp_SPc"/>
    <property type="match status" value="1"/>
</dbReference>
<dbReference type="InterPro" id="IPR009003">
    <property type="entry name" value="Peptidase_S1_PA"/>
</dbReference>
<evidence type="ECO:0000256" key="4">
    <source>
        <dbReference type="ARBA" id="ARBA00023157"/>
    </source>
</evidence>
<dbReference type="PRINTS" id="PR00722">
    <property type="entry name" value="CHYMOTRYPSIN"/>
</dbReference>
<dbReference type="Pfam" id="PF00089">
    <property type="entry name" value="Trypsin"/>
    <property type="match status" value="1"/>
</dbReference>
<dbReference type="GO" id="GO:0006508">
    <property type="term" value="P:proteolysis"/>
    <property type="evidence" value="ECO:0007669"/>
    <property type="project" value="UniProtKB-KW"/>
</dbReference>
<dbReference type="FunFam" id="2.40.10.10:FF:000006">
    <property type="entry name" value="Serine proteinase stubble"/>
    <property type="match status" value="1"/>
</dbReference>
<dbReference type="InterPro" id="IPR033116">
    <property type="entry name" value="TRYPSIN_SER"/>
</dbReference>
<dbReference type="SUPFAM" id="SSF50494">
    <property type="entry name" value="Trypsin-like serine proteases"/>
    <property type="match status" value="1"/>
</dbReference>
<dbReference type="Gene3D" id="2.40.10.10">
    <property type="entry name" value="Trypsin-like serine proteases"/>
    <property type="match status" value="1"/>
</dbReference>
<name>A0A7R8ZIL7_9CRUS</name>
<dbReference type="PROSITE" id="PS50240">
    <property type="entry name" value="TRYPSIN_DOM"/>
    <property type="match status" value="1"/>
</dbReference>
<evidence type="ECO:0000256" key="1">
    <source>
        <dbReference type="ARBA" id="ARBA00022670"/>
    </source>
</evidence>
<dbReference type="PANTHER" id="PTHR24252">
    <property type="entry name" value="ACROSIN-RELATED"/>
    <property type="match status" value="1"/>
</dbReference>
<reference evidence="5" key="1">
    <citation type="submission" date="2020-11" db="EMBL/GenBank/DDBJ databases">
        <authorList>
            <person name="Tran Van P."/>
        </authorList>
    </citation>
    <scope>NUCLEOTIDE SEQUENCE</scope>
</reference>
<accession>A0A7R8ZIL7</accession>
<dbReference type="EMBL" id="OB660099">
    <property type="protein sequence ID" value="CAD7222739.1"/>
    <property type="molecule type" value="Genomic_DNA"/>
</dbReference>
<proteinExistence type="predicted"/>